<dbReference type="PANTHER" id="PTHR43567">
    <property type="entry name" value="FLAVOREDOXIN-RELATED-RELATED"/>
    <property type="match status" value="1"/>
</dbReference>
<evidence type="ECO:0000256" key="2">
    <source>
        <dbReference type="ARBA" id="ARBA00022630"/>
    </source>
</evidence>
<evidence type="ECO:0000256" key="1">
    <source>
        <dbReference type="ARBA" id="ARBA00001917"/>
    </source>
</evidence>
<accession>E0RSY5</accession>
<dbReference type="AlphaFoldDB" id="E0RSY5"/>
<keyword evidence="2" id="KW-0285">Flavoprotein</keyword>
<dbReference type="HOGENOM" id="CLU_1546639_0_0_12"/>
<dbReference type="GO" id="GO:0010181">
    <property type="term" value="F:FMN binding"/>
    <property type="evidence" value="ECO:0007669"/>
    <property type="project" value="InterPro"/>
</dbReference>
<evidence type="ECO:0000313" key="5">
    <source>
        <dbReference type="EMBL" id="ADN02122.1"/>
    </source>
</evidence>
<dbReference type="PaxDb" id="665571-STHERM_c11810"/>
<dbReference type="KEGG" id="sta:STHERM_c11810"/>
<sequence length="173" mass="18754">MDYSPLAPEKAYTIFNGGGLILVCTRSPEGRYDMAPIAWTCPLDYEPVTQLLFVCDPSHATFHNIEATGSFIAALPTFHQKDLVLKTGEVSGHKVDKIARFGIPVRKGTVVDALIPEGVAGWAECEVSQVYRPGEVAVVCGTVKAAFAVPEAWKLVLHHVENGLFYQPGEPVS</sequence>
<organism evidence="5 6">
    <name type="scientific">Winmispira thermophila (strain ATCC 49972 / DSM 6192 / RI 19.B1)</name>
    <name type="common">Spirochaeta thermophila</name>
    <dbReference type="NCBI Taxonomy" id="665571"/>
    <lineage>
        <taxon>Bacteria</taxon>
        <taxon>Pseudomonadati</taxon>
        <taxon>Spirochaetota</taxon>
        <taxon>Spirochaetia</taxon>
        <taxon>Winmispirales</taxon>
        <taxon>Winmispiraceae</taxon>
        <taxon>Winmispira</taxon>
    </lineage>
</organism>
<reference evidence="5 6" key="2">
    <citation type="journal article" date="2010" name="J. Bacteriol.">
        <title>Genome sequence of the polysaccharide-degrading, thermophilic anaerobe Spirochaeta thermophila DSM 6192.</title>
        <authorList>
            <person name="Angelov A."/>
            <person name="Liebl S."/>
            <person name="Ballschmiter M."/>
            <person name="Bomeke M."/>
            <person name="Lehmann R."/>
            <person name="Liesegang H."/>
            <person name="Daniel R."/>
            <person name="Liebl W."/>
        </authorList>
    </citation>
    <scope>NUCLEOTIDE SEQUENCE [LARGE SCALE GENOMIC DNA]</scope>
    <source>
        <strain evidence="6">ATCC 49972 / DSM 6192 / RI 19.B1</strain>
    </source>
</reference>
<dbReference type="InterPro" id="IPR052174">
    <property type="entry name" value="Flavoredoxin"/>
</dbReference>
<evidence type="ECO:0000256" key="3">
    <source>
        <dbReference type="ARBA" id="ARBA00038054"/>
    </source>
</evidence>
<dbReference type="SMART" id="SM00903">
    <property type="entry name" value="Flavin_Reduct"/>
    <property type="match status" value="1"/>
</dbReference>
<protein>
    <recommendedName>
        <fullName evidence="4">Flavin reductase like domain-containing protein</fullName>
    </recommendedName>
</protein>
<dbReference type="Pfam" id="PF01613">
    <property type="entry name" value="Flavin_Reduct"/>
    <property type="match status" value="1"/>
</dbReference>
<comment type="similarity">
    <text evidence="3">Belongs to the flavoredoxin family.</text>
</comment>
<proteinExistence type="inferred from homology"/>
<dbReference type="InterPro" id="IPR002563">
    <property type="entry name" value="Flavin_Rdtase-like_dom"/>
</dbReference>
<reference key="1">
    <citation type="submission" date="2009-08" db="EMBL/GenBank/DDBJ databases">
        <title>The genome sequence of Spirochaeta thermophila DSM6192.</title>
        <authorList>
            <person name="Angelov A."/>
            <person name="Mientus M."/>
            <person name="Wittenberg S."/>
            <person name="Lehmann R."/>
            <person name="Liesegang H."/>
            <person name="Daniel R."/>
            <person name="Liebl W."/>
        </authorList>
    </citation>
    <scope>NUCLEOTIDE SEQUENCE</scope>
    <source>
        <strain>DSM 6192</strain>
    </source>
</reference>
<evidence type="ECO:0000313" key="6">
    <source>
        <dbReference type="Proteomes" id="UP000001296"/>
    </source>
</evidence>
<comment type="cofactor">
    <cofactor evidence="1">
        <name>FMN</name>
        <dbReference type="ChEBI" id="CHEBI:58210"/>
    </cofactor>
</comment>
<dbReference type="PANTHER" id="PTHR43567:SF1">
    <property type="entry name" value="FLAVOREDOXIN"/>
    <property type="match status" value="1"/>
</dbReference>
<name>E0RSY5_WINT6</name>
<feature type="domain" description="Flavin reductase like" evidence="4">
    <location>
        <begin position="15"/>
        <end position="164"/>
    </location>
</feature>
<dbReference type="RefSeq" id="WP_013313963.1">
    <property type="nucleotide sequence ID" value="NC_014484.1"/>
</dbReference>
<dbReference type="Gene3D" id="2.30.110.10">
    <property type="entry name" value="Electron Transport, Fmn-binding Protein, Chain A"/>
    <property type="match status" value="1"/>
</dbReference>
<dbReference type="eggNOG" id="COG1853">
    <property type="taxonomic scope" value="Bacteria"/>
</dbReference>
<evidence type="ECO:0000259" key="4">
    <source>
        <dbReference type="SMART" id="SM00903"/>
    </source>
</evidence>
<dbReference type="SUPFAM" id="SSF50475">
    <property type="entry name" value="FMN-binding split barrel"/>
    <property type="match status" value="1"/>
</dbReference>
<dbReference type="EMBL" id="CP001698">
    <property type="protein sequence ID" value="ADN02122.1"/>
    <property type="molecule type" value="Genomic_DNA"/>
</dbReference>
<dbReference type="Proteomes" id="UP000001296">
    <property type="component" value="Chromosome"/>
</dbReference>
<gene>
    <name evidence="5" type="ordered locus">STHERM_c11810</name>
</gene>
<dbReference type="InterPro" id="IPR012349">
    <property type="entry name" value="Split_barrel_FMN-bd"/>
</dbReference>
<dbReference type="GO" id="GO:0016646">
    <property type="term" value="F:oxidoreductase activity, acting on the CH-NH group of donors, NAD or NADP as acceptor"/>
    <property type="evidence" value="ECO:0007669"/>
    <property type="project" value="UniProtKB-ARBA"/>
</dbReference>